<evidence type="ECO:0000313" key="2">
    <source>
        <dbReference type="Proteomes" id="UP000502823"/>
    </source>
</evidence>
<comment type="caution">
    <text evidence="1">The sequence shown here is derived from an EMBL/GenBank/DDBJ whole genome shotgun (WGS) entry which is preliminary data.</text>
</comment>
<protein>
    <submittedName>
        <fullName evidence="1">Uncharacterized protein</fullName>
    </submittedName>
</protein>
<dbReference type="InParanoid" id="A0A6L2PBE2"/>
<reference evidence="2" key="1">
    <citation type="submission" date="2020-01" db="EMBL/GenBank/DDBJ databases">
        <title>Draft genome sequence of the Termite Coptotermes fromosanus.</title>
        <authorList>
            <person name="Itakura S."/>
            <person name="Yosikawa Y."/>
            <person name="Umezawa K."/>
        </authorList>
    </citation>
    <scope>NUCLEOTIDE SEQUENCE [LARGE SCALE GENOMIC DNA]</scope>
</reference>
<dbReference type="InterPro" id="IPR052709">
    <property type="entry name" value="Transposase-MT_Hybrid"/>
</dbReference>
<organism evidence="1 2">
    <name type="scientific">Coptotermes formosanus</name>
    <name type="common">Formosan subterranean termite</name>
    <dbReference type="NCBI Taxonomy" id="36987"/>
    <lineage>
        <taxon>Eukaryota</taxon>
        <taxon>Metazoa</taxon>
        <taxon>Ecdysozoa</taxon>
        <taxon>Arthropoda</taxon>
        <taxon>Hexapoda</taxon>
        <taxon>Insecta</taxon>
        <taxon>Pterygota</taxon>
        <taxon>Neoptera</taxon>
        <taxon>Polyneoptera</taxon>
        <taxon>Dictyoptera</taxon>
        <taxon>Blattodea</taxon>
        <taxon>Blattoidea</taxon>
        <taxon>Termitoidae</taxon>
        <taxon>Rhinotermitidae</taxon>
        <taxon>Coptotermes</taxon>
    </lineage>
</organism>
<proteinExistence type="predicted"/>
<dbReference type="OrthoDB" id="10017160at2759"/>
<dbReference type="EMBL" id="BLKM01000165">
    <property type="protein sequence ID" value="GFG29666.1"/>
    <property type="molecule type" value="Genomic_DNA"/>
</dbReference>
<dbReference type="PANTHER" id="PTHR46060">
    <property type="entry name" value="MARINER MOS1 TRANSPOSASE-LIKE PROTEIN"/>
    <property type="match status" value="1"/>
</dbReference>
<name>A0A6L2PBE2_COPFO</name>
<dbReference type="AlphaFoldDB" id="A0A6L2PBE2"/>
<dbReference type="GO" id="GO:0003676">
    <property type="term" value="F:nucleic acid binding"/>
    <property type="evidence" value="ECO:0007669"/>
    <property type="project" value="InterPro"/>
</dbReference>
<sequence>MEWRKPGEAPPRKDNVTQSAMKIMVTIFRDCGGISLIDFKERNTTVNAAYYATLSHKLRDAIKEKKRGMLNRGVRLLRDNAPVYTAAVANAAVKKCGFKEIEHPPDSPDLAPSDYYLFSKLKMDLRGSKFDDDEVKTTVMKHFADKEPEYFFEGHRVTSSQM</sequence>
<dbReference type="Proteomes" id="UP000502823">
    <property type="component" value="Unassembled WGS sequence"/>
</dbReference>
<dbReference type="Pfam" id="PF01359">
    <property type="entry name" value="Transposase_1"/>
    <property type="match status" value="1"/>
</dbReference>
<dbReference type="InterPro" id="IPR001888">
    <property type="entry name" value="Transposase_1"/>
</dbReference>
<keyword evidence="2" id="KW-1185">Reference proteome</keyword>
<dbReference type="InterPro" id="IPR036397">
    <property type="entry name" value="RNaseH_sf"/>
</dbReference>
<evidence type="ECO:0000313" key="1">
    <source>
        <dbReference type="EMBL" id="GFG29666.1"/>
    </source>
</evidence>
<dbReference type="Gene3D" id="3.30.420.10">
    <property type="entry name" value="Ribonuclease H-like superfamily/Ribonuclease H"/>
    <property type="match status" value="1"/>
</dbReference>
<dbReference type="PANTHER" id="PTHR46060:SF1">
    <property type="entry name" value="MARINER MOS1 TRANSPOSASE-LIKE PROTEIN"/>
    <property type="match status" value="1"/>
</dbReference>
<gene>
    <name evidence="1" type="ORF">Cfor_07121</name>
</gene>
<accession>A0A6L2PBE2</accession>